<proteinExistence type="predicted"/>
<dbReference type="PANTHER" id="PTHR43685:SF11">
    <property type="entry name" value="GLYCOSYLTRANSFERASE TAGX-RELATED"/>
    <property type="match status" value="1"/>
</dbReference>
<dbReference type="Proteomes" id="UP000053372">
    <property type="component" value="Unassembled WGS sequence"/>
</dbReference>
<gene>
    <name evidence="2" type="ORF">BC008_20330</name>
</gene>
<keyword evidence="2" id="KW-0808">Transferase</keyword>
<dbReference type="AlphaFoldDB" id="A0A0V7ZL34"/>
<name>A0A0V7ZL34_9CYAN</name>
<dbReference type="PANTHER" id="PTHR43685">
    <property type="entry name" value="GLYCOSYLTRANSFERASE"/>
    <property type="match status" value="1"/>
</dbReference>
<dbReference type="SUPFAM" id="SSF53448">
    <property type="entry name" value="Nucleotide-diphospho-sugar transferases"/>
    <property type="match status" value="1"/>
</dbReference>
<dbReference type="RefSeq" id="WP_027844621.1">
    <property type="nucleotide sequence ID" value="NZ_LMTZ01000112.1"/>
</dbReference>
<accession>A0A0V7ZL34</accession>
<sequence>MKTTCLINNYNYAYFLPEAINSALNQTVNFDEIIIVDDASTDNSVEIITKFSHKDNFKYILKDRNQGQLSSFNEGFIAATGDLIFFLDADDTYESKYLEYALNFYQRNRECDFLFCAYQKFGVEQGIFLEDESDLDLGYSVLKTLCLGEWIGSITSTLSMRREIANKILPIPYIDDWRVRADDCLVWGASVVGAKKFYISKPLVMYRIHKSNNFHNSKSSGKNISFEYKRLLKRSAIFNYLMQKNSLNLPLLLAHYSLNELKTIPCPKIKDFSLYLKIIFLLEKNIYWKLKGIILLFIYFFEVLKAGKLNSQNSKLKII</sequence>
<organism evidence="2 3">
    <name type="scientific">Mastigocoleus testarum BC008</name>
    <dbReference type="NCBI Taxonomy" id="371196"/>
    <lineage>
        <taxon>Bacteria</taxon>
        <taxon>Bacillati</taxon>
        <taxon>Cyanobacteriota</taxon>
        <taxon>Cyanophyceae</taxon>
        <taxon>Nostocales</taxon>
        <taxon>Hapalosiphonaceae</taxon>
        <taxon>Mastigocoleus</taxon>
    </lineage>
</organism>
<dbReference type="InterPro" id="IPR050834">
    <property type="entry name" value="Glycosyltransf_2"/>
</dbReference>
<protein>
    <submittedName>
        <fullName evidence="2">Glycosyl transferase family A</fullName>
    </submittedName>
</protein>
<dbReference type="CDD" id="cd00761">
    <property type="entry name" value="Glyco_tranf_GTA_type"/>
    <property type="match status" value="1"/>
</dbReference>
<dbReference type="InterPro" id="IPR001173">
    <property type="entry name" value="Glyco_trans_2-like"/>
</dbReference>
<dbReference type="InterPro" id="IPR029044">
    <property type="entry name" value="Nucleotide-diphossugar_trans"/>
</dbReference>
<dbReference type="OrthoDB" id="450387at2"/>
<evidence type="ECO:0000259" key="1">
    <source>
        <dbReference type="Pfam" id="PF00535"/>
    </source>
</evidence>
<evidence type="ECO:0000313" key="2">
    <source>
        <dbReference type="EMBL" id="KST65148.1"/>
    </source>
</evidence>
<feature type="domain" description="Glycosyltransferase 2-like" evidence="1">
    <location>
        <begin position="6"/>
        <end position="168"/>
    </location>
</feature>
<dbReference type="Gene3D" id="3.90.550.10">
    <property type="entry name" value="Spore Coat Polysaccharide Biosynthesis Protein SpsA, Chain A"/>
    <property type="match status" value="1"/>
</dbReference>
<evidence type="ECO:0000313" key="3">
    <source>
        <dbReference type="Proteomes" id="UP000053372"/>
    </source>
</evidence>
<dbReference type="Pfam" id="PF00535">
    <property type="entry name" value="Glycos_transf_2"/>
    <property type="match status" value="1"/>
</dbReference>
<dbReference type="GO" id="GO:0016740">
    <property type="term" value="F:transferase activity"/>
    <property type="evidence" value="ECO:0007669"/>
    <property type="project" value="UniProtKB-KW"/>
</dbReference>
<keyword evidence="3" id="KW-1185">Reference proteome</keyword>
<comment type="caution">
    <text evidence="2">The sequence shown here is derived from an EMBL/GenBank/DDBJ whole genome shotgun (WGS) entry which is preliminary data.</text>
</comment>
<dbReference type="EMBL" id="LMTZ01000112">
    <property type="protein sequence ID" value="KST65148.1"/>
    <property type="molecule type" value="Genomic_DNA"/>
</dbReference>
<reference evidence="2 3" key="1">
    <citation type="journal article" date="2015" name="Genome Announc.">
        <title>Draft Genome of the Euendolithic (true boring) Cyanobacterium Mastigocoleus testarum strain BC008.</title>
        <authorList>
            <person name="Guida B.S."/>
            <person name="Garcia-Pichel F."/>
        </authorList>
    </citation>
    <scope>NUCLEOTIDE SEQUENCE [LARGE SCALE GENOMIC DNA]</scope>
    <source>
        <strain evidence="2 3">BC008</strain>
    </source>
</reference>